<feature type="chain" id="PRO_5012629124" description="DUF1287 domain-containing protein" evidence="1">
    <location>
        <begin position="19"/>
        <end position="197"/>
    </location>
</feature>
<proteinExistence type="predicted"/>
<sequence length="197" mass="22244">MTRFTVFLLSLLSVNAYAASFDDDIVAALLERTTHNVTYDGSYRSIAYPGGDVPANVGVCTDVVIRSYRLLGIDLQKLVHEDMLKSFELYPSKRIWGLTKPDKNIDHRRVPNLQAYFKNHGQVLAKSSNVNDYKTGDIVTWMLPGNLPHIGMVVNELAKDTGNPLIVHNIGRGPEKSDMLFDFKITGHYRFVPQEYK</sequence>
<dbReference type="PIRSF" id="PIRSF011444">
    <property type="entry name" value="DUF1287"/>
    <property type="match status" value="1"/>
</dbReference>
<evidence type="ECO:0000256" key="1">
    <source>
        <dbReference type="SAM" id="SignalP"/>
    </source>
</evidence>
<evidence type="ECO:0000313" key="3">
    <source>
        <dbReference type="Proteomes" id="UP000016505"/>
    </source>
</evidence>
<accession>A0A290S445</accession>
<name>A0A290S445_9GAMM</name>
<feature type="signal peptide" evidence="1">
    <location>
        <begin position="1"/>
        <end position="18"/>
    </location>
</feature>
<keyword evidence="1" id="KW-0732">Signal</keyword>
<dbReference type="Proteomes" id="UP000016505">
    <property type="component" value="Chromosome I"/>
</dbReference>
<organism evidence="2 3">
    <name type="scientific">Pseudoalteromonas arctica A 37-1-2</name>
    <dbReference type="NCBI Taxonomy" id="1117313"/>
    <lineage>
        <taxon>Bacteria</taxon>
        <taxon>Pseudomonadati</taxon>
        <taxon>Pseudomonadota</taxon>
        <taxon>Gammaproteobacteria</taxon>
        <taxon>Alteromonadales</taxon>
        <taxon>Pseudoalteromonadaceae</taxon>
        <taxon>Pseudoalteromonas</taxon>
    </lineage>
</organism>
<evidence type="ECO:0000313" key="2">
    <source>
        <dbReference type="EMBL" id="ATC86699.1"/>
    </source>
</evidence>
<dbReference type="EMBL" id="CP011025">
    <property type="protein sequence ID" value="ATC86699.1"/>
    <property type="molecule type" value="Genomic_DNA"/>
</dbReference>
<evidence type="ECO:0008006" key="4">
    <source>
        <dbReference type="Google" id="ProtNLM"/>
    </source>
</evidence>
<dbReference type="Pfam" id="PF06940">
    <property type="entry name" value="DUF1287"/>
    <property type="match status" value="1"/>
</dbReference>
<dbReference type="OrthoDB" id="114026at2"/>
<gene>
    <name evidence="2" type="ORF">PARC_a2183</name>
</gene>
<protein>
    <recommendedName>
        <fullName evidence="4">DUF1287 domain-containing protein</fullName>
    </recommendedName>
</protein>
<dbReference type="InterPro" id="IPR009706">
    <property type="entry name" value="DUF1287"/>
</dbReference>
<dbReference type="KEGG" id="part:PARC_a2183"/>
<reference evidence="2 3" key="1">
    <citation type="journal article" date="2012" name="J. Bacteriol.">
        <title>Genome sequences of type strains of seven species of the marine bacterium Pseudoalteromonas.</title>
        <authorList>
            <person name="Xie B.B."/>
            <person name="Shu Y.L."/>
            <person name="Qin Q.L."/>
            <person name="Rong J.C."/>
            <person name="Zhang X.Y."/>
            <person name="Chen X.L."/>
            <person name="Shi M."/>
            <person name="He H.L."/>
            <person name="Zhou B.C."/>
            <person name="Zhang Y.Z."/>
        </authorList>
    </citation>
    <scope>NUCLEOTIDE SEQUENCE [LARGE SCALE GENOMIC DNA]</scope>
    <source>
        <strain evidence="2 3">A 37-1-2</strain>
    </source>
</reference>
<dbReference type="AlphaFoldDB" id="A0A290S445"/>
<dbReference type="RefSeq" id="WP_007586160.1">
    <property type="nucleotide sequence ID" value="NZ_CP011025.1"/>
</dbReference>